<dbReference type="STRING" id="454130.A0A0U5GT84"/>
<dbReference type="Gene3D" id="3.40.50.880">
    <property type="match status" value="1"/>
</dbReference>
<organism evidence="3 4">
    <name type="scientific">Aspergillus calidoustus</name>
    <dbReference type="NCBI Taxonomy" id="454130"/>
    <lineage>
        <taxon>Eukaryota</taxon>
        <taxon>Fungi</taxon>
        <taxon>Dikarya</taxon>
        <taxon>Ascomycota</taxon>
        <taxon>Pezizomycotina</taxon>
        <taxon>Eurotiomycetes</taxon>
        <taxon>Eurotiomycetidae</taxon>
        <taxon>Eurotiales</taxon>
        <taxon>Aspergillaceae</taxon>
        <taxon>Aspergillus</taxon>
        <taxon>Aspergillus subgen. Nidulantes</taxon>
    </lineage>
</organism>
<keyword evidence="1" id="KW-0732">Signal</keyword>
<dbReference type="InterPro" id="IPR029062">
    <property type="entry name" value="Class_I_gatase-like"/>
</dbReference>
<dbReference type="InterPro" id="IPR052158">
    <property type="entry name" value="INH-QAR"/>
</dbReference>
<dbReference type="InterPro" id="IPR002818">
    <property type="entry name" value="DJ-1/PfpI"/>
</dbReference>
<dbReference type="EMBL" id="CDMC01000004">
    <property type="protein sequence ID" value="CEL04068.1"/>
    <property type="molecule type" value="Genomic_DNA"/>
</dbReference>
<dbReference type="OMA" id="MEYEWHE"/>
<evidence type="ECO:0000313" key="4">
    <source>
        <dbReference type="Proteomes" id="UP000054771"/>
    </source>
</evidence>
<dbReference type="SUPFAM" id="SSF52317">
    <property type="entry name" value="Class I glutamine amidotransferase-like"/>
    <property type="match status" value="1"/>
</dbReference>
<gene>
    <name evidence="3" type="ORF">ASPCAL05200</name>
</gene>
<evidence type="ECO:0000313" key="3">
    <source>
        <dbReference type="EMBL" id="CEL04068.1"/>
    </source>
</evidence>
<feature type="domain" description="DJ-1/PfpI" evidence="2">
    <location>
        <begin position="48"/>
        <end position="221"/>
    </location>
</feature>
<proteinExistence type="predicted"/>
<keyword evidence="4" id="KW-1185">Reference proteome</keyword>
<reference evidence="4" key="1">
    <citation type="journal article" date="2016" name="Genome Announc.">
        <title>Draft genome sequences of fungus Aspergillus calidoustus.</title>
        <authorList>
            <person name="Horn F."/>
            <person name="Linde J."/>
            <person name="Mattern D.J."/>
            <person name="Walther G."/>
            <person name="Guthke R."/>
            <person name="Scherlach K."/>
            <person name="Martin K."/>
            <person name="Brakhage A.A."/>
            <person name="Petzke L."/>
            <person name="Valiante V."/>
        </authorList>
    </citation>
    <scope>NUCLEOTIDE SEQUENCE [LARGE SCALE GENOMIC DNA]</scope>
    <source>
        <strain evidence="4">SF006504</strain>
    </source>
</reference>
<dbReference type="PANTHER" id="PTHR43130">
    <property type="entry name" value="ARAC-FAMILY TRANSCRIPTIONAL REGULATOR"/>
    <property type="match status" value="1"/>
</dbReference>
<sequence length="258" mass="28109">MRFSISRALSRLLFLSGASLVAAEPTSSPTPTPASGQAAPLPKTYGMLLFRGYELLDVFGPLEALAVLARRTKIDLYMLAETLDPVTTEPLMPSMNSFNSSFFPTVNPTHTLANAPDIDVLMVPGGIGTRSPFLNDTIDWIAETYPKVQYLLTICTGSALVAKSGVLDGRRATTNKASWSSMTLYGPNVEWVPKARWVVDGNIWTSSGVSAGIDATMAFIEHLYGEDNATEIANIMEYERHTDPDWDPFSEIWGVPNA</sequence>
<accession>A0A0U5GT84</accession>
<dbReference type="PANTHER" id="PTHR43130:SF15">
    <property type="entry name" value="THIJ_PFPI FAMILY PROTEIN (AFU_ORTHOLOGUE AFUA_5G14240)"/>
    <property type="match status" value="1"/>
</dbReference>
<name>A0A0U5GT84_ASPCI</name>
<dbReference type="OrthoDB" id="543156at2759"/>
<feature type="signal peptide" evidence="1">
    <location>
        <begin position="1"/>
        <end position="23"/>
    </location>
</feature>
<dbReference type="Pfam" id="PF01965">
    <property type="entry name" value="DJ-1_PfpI"/>
    <property type="match status" value="1"/>
</dbReference>
<dbReference type="AlphaFoldDB" id="A0A0U5GT84"/>
<feature type="chain" id="PRO_5006858189" description="DJ-1/PfpI domain-containing protein" evidence="1">
    <location>
        <begin position="24"/>
        <end position="258"/>
    </location>
</feature>
<protein>
    <recommendedName>
        <fullName evidence="2">DJ-1/PfpI domain-containing protein</fullName>
    </recommendedName>
</protein>
<evidence type="ECO:0000259" key="2">
    <source>
        <dbReference type="Pfam" id="PF01965"/>
    </source>
</evidence>
<evidence type="ECO:0000256" key="1">
    <source>
        <dbReference type="SAM" id="SignalP"/>
    </source>
</evidence>
<dbReference type="CDD" id="cd03139">
    <property type="entry name" value="GATase1_PfpI_2"/>
    <property type="match status" value="1"/>
</dbReference>
<dbReference type="Proteomes" id="UP000054771">
    <property type="component" value="Unassembled WGS sequence"/>
</dbReference>